<reference evidence="2 3" key="1">
    <citation type="submission" date="2018-05" db="EMBL/GenBank/DDBJ databases">
        <title>Evolution of GPA BGCs.</title>
        <authorList>
            <person name="Waglechner N."/>
            <person name="Wright G.D."/>
        </authorList>
    </citation>
    <scope>NUCLEOTIDE SEQUENCE [LARGE SCALE GENOMIC DNA]</scope>
    <source>
        <strain evidence="2 3">A82846</strain>
    </source>
</reference>
<dbReference type="Pfam" id="PF02450">
    <property type="entry name" value="LCAT"/>
    <property type="match status" value="1"/>
</dbReference>
<feature type="signal peptide" evidence="1">
    <location>
        <begin position="1"/>
        <end position="21"/>
    </location>
</feature>
<name>A0A428ZUS0_KIBAR</name>
<evidence type="ECO:0000313" key="3">
    <source>
        <dbReference type="Proteomes" id="UP000287547"/>
    </source>
</evidence>
<organism evidence="2 3">
    <name type="scientific">Kibdelosporangium aridum</name>
    <dbReference type="NCBI Taxonomy" id="2030"/>
    <lineage>
        <taxon>Bacteria</taxon>
        <taxon>Bacillati</taxon>
        <taxon>Actinomycetota</taxon>
        <taxon>Actinomycetes</taxon>
        <taxon>Pseudonocardiales</taxon>
        <taxon>Pseudonocardiaceae</taxon>
        <taxon>Kibdelosporangium</taxon>
    </lineage>
</organism>
<gene>
    <name evidence="2" type="ORF">DMH04_02045</name>
</gene>
<dbReference type="GO" id="GO:0008374">
    <property type="term" value="F:O-acyltransferase activity"/>
    <property type="evidence" value="ECO:0007669"/>
    <property type="project" value="InterPro"/>
</dbReference>
<dbReference type="SUPFAM" id="SSF53474">
    <property type="entry name" value="alpha/beta-Hydrolases"/>
    <property type="match status" value="1"/>
</dbReference>
<dbReference type="InterPro" id="IPR029058">
    <property type="entry name" value="AB_hydrolase_fold"/>
</dbReference>
<accession>A0A428ZUS0</accession>
<keyword evidence="1" id="KW-0732">Signal</keyword>
<dbReference type="OrthoDB" id="8871309at2"/>
<dbReference type="InterPro" id="IPR003386">
    <property type="entry name" value="LACT/PDAT_acylTrfase"/>
</dbReference>
<feature type="chain" id="PRO_5019199783" evidence="1">
    <location>
        <begin position="22"/>
        <end position="566"/>
    </location>
</feature>
<protein>
    <submittedName>
        <fullName evidence="2">Uncharacterized protein</fullName>
    </submittedName>
</protein>
<sequence length="566" mass="60189">MKLLMIFVITLSVVIAPKAFATTPENIRCAGVRLAPSLDEKRDRHVADRRGKFVPVVMVHGWTGTSTHDDQRRGAFSHRIDLSTNQLVTMKPSRSMIGQLQRIPGAAVFTFDYHNHSARWVDDPHIGPALGESIDCLFKATGEKAIVVAHSMGGLATRYALSTGDRAKKVSTVITFGTPNTGSLFALLGDGALAIGAAVNKQLAVLRMILAVCGKLATGKLDTGTPCDILPAPMRALDSEAGRALRAGSRQLDELKPFPAGVKVDALAGDAVFTTLRLGWFHLRWDGRIPLGDLIVTSDSAVDGASQTKKASCAYQLNPIRGGTDLIGLSLGLTAKNDVAQPITSVAGACYHSNLMRTVELTNEATGMVNEDIESRQPATKVVNVVAVDKNGNPAKGYTVTDDGWTVDCSPPQPYPSPSSVGRNIVQCGAHADAADVCWTKPDRVTLLCGGDPWVKTLTVYRASREVPAVPAAKDPEPWGLELDNGLKCRIRDGGAWSGRSDNLVGAYHCAPGTDVVLVAQKQGAETIDKSTRAWTVLIGVLDDKSTGSPPPTKVMVRTAYFAGSP</sequence>
<evidence type="ECO:0000313" key="2">
    <source>
        <dbReference type="EMBL" id="RSM91775.1"/>
    </source>
</evidence>
<dbReference type="GO" id="GO:0006629">
    <property type="term" value="P:lipid metabolic process"/>
    <property type="evidence" value="ECO:0007669"/>
    <property type="project" value="InterPro"/>
</dbReference>
<comment type="caution">
    <text evidence="2">The sequence shown here is derived from an EMBL/GenBank/DDBJ whole genome shotgun (WGS) entry which is preliminary data.</text>
</comment>
<dbReference type="EMBL" id="QHKI01000001">
    <property type="protein sequence ID" value="RSM91775.1"/>
    <property type="molecule type" value="Genomic_DNA"/>
</dbReference>
<evidence type="ECO:0000256" key="1">
    <source>
        <dbReference type="SAM" id="SignalP"/>
    </source>
</evidence>
<proteinExistence type="predicted"/>
<dbReference type="Gene3D" id="3.40.50.1820">
    <property type="entry name" value="alpha/beta hydrolase"/>
    <property type="match status" value="1"/>
</dbReference>
<dbReference type="AlphaFoldDB" id="A0A428ZUS0"/>
<dbReference type="Proteomes" id="UP000287547">
    <property type="component" value="Unassembled WGS sequence"/>
</dbReference>